<reference evidence="3 4" key="1">
    <citation type="submission" date="2015-01" db="EMBL/GenBank/DDBJ databases">
        <title>The Genome Sequence of Exophiala mesophila CBS40295.</title>
        <authorList>
            <consortium name="The Broad Institute Genomics Platform"/>
            <person name="Cuomo C."/>
            <person name="de Hoog S."/>
            <person name="Gorbushina A."/>
            <person name="Stielow B."/>
            <person name="Teixiera M."/>
            <person name="Abouelleil A."/>
            <person name="Chapman S.B."/>
            <person name="Priest M."/>
            <person name="Young S.K."/>
            <person name="Wortman J."/>
            <person name="Nusbaum C."/>
            <person name="Birren B."/>
        </authorList>
    </citation>
    <scope>NUCLEOTIDE SEQUENCE [LARGE SCALE GENOMIC DNA]</scope>
    <source>
        <strain evidence="3 4">CBS 40295</strain>
    </source>
</reference>
<evidence type="ECO:0000259" key="2">
    <source>
        <dbReference type="PROSITE" id="PS50076"/>
    </source>
</evidence>
<dbReference type="InterPro" id="IPR018253">
    <property type="entry name" value="DnaJ_domain_CS"/>
</dbReference>
<dbReference type="PANTHER" id="PTHR44144">
    <property type="entry name" value="DNAJ HOMOLOG SUBFAMILY C MEMBER 9"/>
    <property type="match status" value="1"/>
</dbReference>
<gene>
    <name evidence="3" type="ORF">PV10_03739</name>
</gene>
<dbReference type="AlphaFoldDB" id="A0A0D1WTA9"/>
<dbReference type="InterPro" id="IPR036869">
    <property type="entry name" value="J_dom_sf"/>
</dbReference>
<accession>A0A0D1WTA9</accession>
<dbReference type="PANTHER" id="PTHR44144:SF1">
    <property type="entry name" value="DNAJ HOMOLOG SUBFAMILY C MEMBER 9"/>
    <property type="match status" value="1"/>
</dbReference>
<evidence type="ECO:0000313" key="4">
    <source>
        <dbReference type="Proteomes" id="UP000054302"/>
    </source>
</evidence>
<dbReference type="Pfam" id="PF00226">
    <property type="entry name" value="DnaJ"/>
    <property type="match status" value="1"/>
</dbReference>
<dbReference type="CDD" id="cd06257">
    <property type="entry name" value="DnaJ"/>
    <property type="match status" value="1"/>
</dbReference>
<dbReference type="Gene3D" id="1.10.287.110">
    <property type="entry name" value="DnaJ domain"/>
    <property type="match status" value="1"/>
</dbReference>
<dbReference type="Pfam" id="PF23302">
    <property type="entry name" value="HTH_DNAJC9"/>
    <property type="match status" value="1"/>
</dbReference>
<feature type="domain" description="J" evidence="2">
    <location>
        <begin position="41"/>
        <end position="108"/>
    </location>
</feature>
<evidence type="ECO:0000256" key="1">
    <source>
        <dbReference type="SAM" id="MobiDB-lite"/>
    </source>
</evidence>
<dbReference type="RefSeq" id="XP_016224014.1">
    <property type="nucleotide sequence ID" value="XM_016368226.1"/>
</dbReference>
<name>A0A0D1WTA9_EXOME</name>
<feature type="region of interest" description="Disordered" evidence="1">
    <location>
        <begin position="293"/>
        <end position="323"/>
    </location>
</feature>
<feature type="region of interest" description="Disordered" evidence="1">
    <location>
        <begin position="241"/>
        <end position="269"/>
    </location>
</feature>
<dbReference type="SMART" id="SM00271">
    <property type="entry name" value="DnaJ"/>
    <property type="match status" value="1"/>
</dbReference>
<dbReference type="GO" id="GO:0005737">
    <property type="term" value="C:cytoplasm"/>
    <property type="evidence" value="ECO:0007669"/>
    <property type="project" value="TreeGrafter"/>
</dbReference>
<feature type="region of interest" description="Disordered" evidence="1">
    <location>
        <begin position="1"/>
        <end position="35"/>
    </location>
</feature>
<feature type="compositionally biased region" description="Basic residues" evidence="1">
    <location>
        <begin position="313"/>
        <end position="323"/>
    </location>
</feature>
<dbReference type="PROSITE" id="PS00636">
    <property type="entry name" value="DNAJ_1"/>
    <property type="match status" value="1"/>
</dbReference>
<evidence type="ECO:0000313" key="3">
    <source>
        <dbReference type="EMBL" id="KIV92440.1"/>
    </source>
</evidence>
<dbReference type="PROSITE" id="PS50076">
    <property type="entry name" value="DNAJ_2"/>
    <property type="match status" value="1"/>
</dbReference>
<dbReference type="HOGENOM" id="CLU_055868_0_1_1"/>
<dbReference type="GeneID" id="27321584"/>
<keyword evidence="4" id="KW-1185">Reference proteome</keyword>
<dbReference type="InterPro" id="IPR056453">
    <property type="entry name" value="HTH_DNAJC9"/>
</dbReference>
<dbReference type="InterPro" id="IPR052594">
    <property type="entry name" value="J_domain-containing_protein"/>
</dbReference>
<dbReference type="InterPro" id="IPR001623">
    <property type="entry name" value="DnaJ_domain"/>
</dbReference>
<proteinExistence type="predicted"/>
<sequence length="323" mass="36133">MPRSTRAKVAPAQPIFSEDSDSENDKNGEDITLSDPLSAINPYTVLSVPITASESDIKSAYRKLALKHHPDKVSPSEREAAHQKFQEIAFAYAILSDERRRKRYDATGNTAESANVDDDDFNWTDFFREMSAQVVSGDLINQVKKEYQGSEEERRDVLQAYTDFEGDMDAVFETVMCSEVLADEDRFRAMIDAAIAEGQVESYSTYVKENKSSRDKRKARARAEAAEAMEMAEELGIKDKLFGTSNKDGSSKMKKKRDGANDGDDALKALIMQRQQSRAQNFFDDLEAKYGGAAKGGKRKKADEPPEEAFQKNAKKGKRSTKT</sequence>
<organism evidence="3 4">
    <name type="scientific">Exophiala mesophila</name>
    <name type="common">Black yeast-like fungus</name>
    <dbReference type="NCBI Taxonomy" id="212818"/>
    <lineage>
        <taxon>Eukaryota</taxon>
        <taxon>Fungi</taxon>
        <taxon>Dikarya</taxon>
        <taxon>Ascomycota</taxon>
        <taxon>Pezizomycotina</taxon>
        <taxon>Eurotiomycetes</taxon>
        <taxon>Chaetothyriomycetidae</taxon>
        <taxon>Chaetothyriales</taxon>
        <taxon>Herpotrichiellaceae</taxon>
        <taxon>Exophiala</taxon>
    </lineage>
</organism>
<dbReference type="GO" id="GO:0031072">
    <property type="term" value="F:heat shock protein binding"/>
    <property type="evidence" value="ECO:0007669"/>
    <property type="project" value="TreeGrafter"/>
</dbReference>
<dbReference type="Proteomes" id="UP000054302">
    <property type="component" value="Unassembled WGS sequence"/>
</dbReference>
<dbReference type="FunFam" id="1.10.287.110:FF:000110">
    <property type="entry name" value="DnaJ domain protein (AFU_orthologue AFUA_2G13210)"/>
    <property type="match status" value="1"/>
</dbReference>
<dbReference type="GO" id="GO:0005634">
    <property type="term" value="C:nucleus"/>
    <property type="evidence" value="ECO:0007669"/>
    <property type="project" value="TreeGrafter"/>
</dbReference>
<dbReference type="PRINTS" id="PR00625">
    <property type="entry name" value="JDOMAIN"/>
</dbReference>
<dbReference type="SUPFAM" id="SSF46565">
    <property type="entry name" value="Chaperone J-domain"/>
    <property type="match status" value="1"/>
</dbReference>
<dbReference type="VEuPathDB" id="FungiDB:PV10_03739"/>
<dbReference type="OMA" id="WLDLWSK"/>
<dbReference type="OrthoDB" id="110024at2759"/>
<dbReference type="EMBL" id="KN847522">
    <property type="protein sequence ID" value="KIV92440.1"/>
    <property type="molecule type" value="Genomic_DNA"/>
</dbReference>
<protein>
    <recommendedName>
        <fullName evidence="2">J domain-containing protein</fullName>
    </recommendedName>
</protein>